<dbReference type="PROSITE" id="PS51720">
    <property type="entry name" value="G_AIG1"/>
    <property type="match status" value="1"/>
</dbReference>
<sequence length="549" mass="62021">MSKNKGQKDQQWFDEKYSKEKVIAITGGRRLNFTGSLKIEVFKNLESINLKKLKLTSLEISNCTQLNKVDLSEHSKLTSLSVTGCPKLTTLNCSSNGLTSLEISGCYQLKNTDLSKFTKLKSLYLRGYQNIITFDCSSTEKLISLRISECPQIKNITNLSKSSKLDSLSVIDCPELAKLDYSTNALTSLEISGCKQLNKIANLSKAPKLMSLSIIYCPKITELDCSSAEKLTELEVSDLTTLNCSNTSIKILSVNLCPGIKILDCSNNDKLINLDISNCSKLEFLDCSNSKLTSLDISNCEFLLEDYEQNSNKSKMFKYPSDLKIIQKGITKNLIIIGRTGSGKSTLSNVLTGSEDFEESDCSNSVTMNFQKKGFEWNGKSFNVVDNVGFYNTHLSVNEVWHKIARSFCSTMSEGISQILLVVDDSRFSEAEVEKIFGLLNSIFENDILDYVTIVRTKFSNFKSKKECDADKKLRNEIINPRRDIVYVNNPPTNIQITDEEDEEVVIINKKIRERSRKIMLDYLYKTCQDNYFKLKPLDQYVSRLPNNQ</sequence>
<dbReference type="InterPro" id="IPR027417">
    <property type="entry name" value="P-loop_NTPase"/>
</dbReference>
<name>A0A2I1GUG5_9GLOM</name>
<evidence type="ECO:0000313" key="6">
    <source>
        <dbReference type="EMBL" id="PKY50282.1"/>
    </source>
</evidence>
<keyword evidence="7" id="KW-1185">Reference proteome</keyword>
<evidence type="ECO:0000313" key="7">
    <source>
        <dbReference type="Proteomes" id="UP000234323"/>
    </source>
</evidence>
<evidence type="ECO:0000256" key="2">
    <source>
        <dbReference type="ARBA" id="ARBA00022737"/>
    </source>
</evidence>
<gene>
    <name evidence="6" type="ORF">RhiirA4_545847</name>
</gene>
<comment type="caution">
    <text evidence="6">The sequence shown here is derived from an EMBL/GenBank/DDBJ whole genome shotgun (WGS) entry which is preliminary data.</text>
</comment>
<dbReference type="Gene3D" id="3.40.50.300">
    <property type="entry name" value="P-loop containing nucleotide triphosphate hydrolases"/>
    <property type="match status" value="1"/>
</dbReference>
<dbReference type="PANTHER" id="PTHR11375">
    <property type="entry name" value="ACIDIC LEUCINE-RICH NUCLEAR PHOSPHOPROTEIN 32"/>
    <property type="match status" value="1"/>
</dbReference>
<feature type="domain" description="AIG1-type G" evidence="5">
    <location>
        <begin position="329"/>
        <end position="529"/>
    </location>
</feature>
<dbReference type="InterPro" id="IPR045081">
    <property type="entry name" value="AN32"/>
</dbReference>
<dbReference type="GO" id="GO:0005634">
    <property type="term" value="C:nucleus"/>
    <property type="evidence" value="ECO:0007669"/>
    <property type="project" value="TreeGrafter"/>
</dbReference>
<evidence type="ECO:0000256" key="1">
    <source>
        <dbReference type="ARBA" id="ARBA00022614"/>
    </source>
</evidence>
<dbReference type="SUPFAM" id="SSF52058">
    <property type="entry name" value="L domain-like"/>
    <property type="match status" value="1"/>
</dbReference>
<dbReference type="Proteomes" id="UP000234323">
    <property type="component" value="Unassembled WGS sequence"/>
</dbReference>
<keyword evidence="2" id="KW-0677">Repeat</keyword>
<dbReference type="GO" id="GO:0042393">
    <property type="term" value="F:histone binding"/>
    <property type="evidence" value="ECO:0007669"/>
    <property type="project" value="TreeGrafter"/>
</dbReference>
<dbReference type="GO" id="GO:0005525">
    <property type="term" value="F:GTP binding"/>
    <property type="evidence" value="ECO:0007669"/>
    <property type="project" value="InterPro"/>
</dbReference>
<dbReference type="VEuPathDB" id="FungiDB:FUN_001869"/>
<evidence type="ECO:0000259" key="5">
    <source>
        <dbReference type="PROSITE" id="PS51720"/>
    </source>
</evidence>
<dbReference type="SUPFAM" id="SSF52540">
    <property type="entry name" value="P-loop containing nucleoside triphosphate hydrolases"/>
    <property type="match status" value="1"/>
</dbReference>
<proteinExistence type="inferred from homology"/>
<evidence type="ECO:0000256" key="4">
    <source>
        <dbReference type="ARBA" id="ARBA00025777"/>
    </source>
</evidence>
<keyword evidence="1" id="KW-0433">Leucine-rich repeat</keyword>
<dbReference type="Pfam" id="PF04548">
    <property type="entry name" value="AIG1"/>
    <property type="match status" value="1"/>
</dbReference>
<dbReference type="InterPro" id="IPR032675">
    <property type="entry name" value="LRR_dom_sf"/>
</dbReference>
<keyword evidence="3" id="KW-0547">Nucleotide-binding</keyword>
<dbReference type="InterPro" id="IPR006703">
    <property type="entry name" value="G_AIG1"/>
</dbReference>
<comment type="similarity">
    <text evidence="4">Belongs to the ANP32 family.</text>
</comment>
<evidence type="ECO:0000256" key="3">
    <source>
        <dbReference type="ARBA" id="ARBA00022741"/>
    </source>
</evidence>
<dbReference type="PANTHER" id="PTHR11375:SF0">
    <property type="entry name" value="ACIDIC LEUCINE-RICH NUCLEAR PHOSPHOPROTEIN 32 FAMILY MEMBER A"/>
    <property type="match status" value="1"/>
</dbReference>
<dbReference type="Gene3D" id="3.80.10.10">
    <property type="entry name" value="Ribonuclease Inhibitor"/>
    <property type="match status" value="1"/>
</dbReference>
<organism evidence="6 7">
    <name type="scientific">Rhizophagus irregularis</name>
    <dbReference type="NCBI Taxonomy" id="588596"/>
    <lineage>
        <taxon>Eukaryota</taxon>
        <taxon>Fungi</taxon>
        <taxon>Fungi incertae sedis</taxon>
        <taxon>Mucoromycota</taxon>
        <taxon>Glomeromycotina</taxon>
        <taxon>Glomeromycetes</taxon>
        <taxon>Glomerales</taxon>
        <taxon>Glomeraceae</taxon>
        <taxon>Rhizophagus</taxon>
    </lineage>
</organism>
<dbReference type="VEuPathDB" id="FungiDB:RhiirA1_507152"/>
<accession>A0A2I1GUG5</accession>
<reference evidence="6 7" key="1">
    <citation type="submission" date="2015-10" db="EMBL/GenBank/DDBJ databases">
        <title>Genome analyses suggest a sexual origin of heterokaryosis in a supposedly ancient asexual fungus.</title>
        <authorList>
            <person name="Ropars J."/>
            <person name="Sedzielewska K."/>
            <person name="Noel J."/>
            <person name="Charron P."/>
            <person name="Farinelli L."/>
            <person name="Marton T."/>
            <person name="Kruger M."/>
            <person name="Pelin A."/>
            <person name="Brachmann A."/>
            <person name="Corradi N."/>
        </authorList>
    </citation>
    <scope>NUCLEOTIDE SEQUENCE [LARGE SCALE GENOMIC DNA]</scope>
    <source>
        <strain evidence="6 7">A4</strain>
    </source>
</reference>
<dbReference type="EMBL" id="LLXI01000852">
    <property type="protein sequence ID" value="PKY50282.1"/>
    <property type="molecule type" value="Genomic_DNA"/>
</dbReference>
<dbReference type="AlphaFoldDB" id="A0A2I1GUG5"/>
<protein>
    <submittedName>
        <fullName evidence="6">L domain-like protein</fullName>
    </submittedName>
</protein>
<dbReference type="VEuPathDB" id="FungiDB:RhiirFUN_026068"/>